<organism evidence="4 5">
    <name type="scientific">Chryseobacterium arthrosphaerae</name>
    <dbReference type="NCBI Taxonomy" id="651561"/>
    <lineage>
        <taxon>Bacteria</taxon>
        <taxon>Pseudomonadati</taxon>
        <taxon>Bacteroidota</taxon>
        <taxon>Flavobacteriia</taxon>
        <taxon>Flavobacteriales</taxon>
        <taxon>Weeksellaceae</taxon>
        <taxon>Chryseobacterium group</taxon>
        <taxon>Chryseobacterium</taxon>
    </lineage>
</organism>
<evidence type="ECO:0000313" key="4">
    <source>
        <dbReference type="EMBL" id="RTZ45880.1"/>
    </source>
</evidence>
<dbReference type="GO" id="GO:0009279">
    <property type="term" value="C:cell outer membrane"/>
    <property type="evidence" value="ECO:0007669"/>
    <property type="project" value="UniProtKB-SubCell"/>
</dbReference>
<dbReference type="Proteomes" id="UP000276953">
    <property type="component" value="Unassembled WGS sequence"/>
</dbReference>
<keyword evidence="2" id="KW-0472">Membrane</keyword>
<accession>A0A432DSR2</accession>
<evidence type="ECO:0000256" key="3">
    <source>
        <dbReference type="ARBA" id="ARBA00023237"/>
    </source>
</evidence>
<dbReference type="SUPFAM" id="SSF56935">
    <property type="entry name" value="Porins"/>
    <property type="match status" value="1"/>
</dbReference>
<dbReference type="AlphaFoldDB" id="A0A432DSR2"/>
<comment type="caution">
    <text evidence="4">The sequence shown here is derived from an EMBL/GenBank/DDBJ whole genome shotgun (WGS) entry which is preliminary data.</text>
</comment>
<evidence type="ECO:0000313" key="5">
    <source>
        <dbReference type="Proteomes" id="UP000276953"/>
    </source>
</evidence>
<dbReference type="Gene3D" id="2.40.170.20">
    <property type="entry name" value="TonB-dependent receptor, beta-barrel domain"/>
    <property type="match status" value="1"/>
</dbReference>
<keyword evidence="3" id="KW-0998">Cell outer membrane</keyword>
<name>A0A432DSR2_9FLAO</name>
<sequence>MSKFNFNLNNTYFGSVTWQHATDPAKDQTFSGKVVTDIVLTYKITNDLKVSGVVNNLFNIYPDVIDSKGDVVTDLGGRFKYPWEVNQFGFNGTVFQLNVNYTF</sequence>
<comment type="subcellular location">
    <subcellularLocation>
        <location evidence="1">Cell outer membrane</location>
    </subcellularLocation>
</comment>
<reference evidence="4 5" key="1">
    <citation type="submission" date="2018-12" db="EMBL/GenBank/DDBJ databases">
        <title>Draft Genome Sequence of Chryseobacterium arthrosphaerae strain ED882-96 Isolated from the Blood of a Patient with Liver Cirrhosis in Taiwan.</title>
        <authorList>
            <person name="Lin J.-N."/>
            <person name="Lai C.-H."/>
            <person name="Yang C.-H."/>
            <person name="Huang Y.-H."/>
        </authorList>
    </citation>
    <scope>NUCLEOTIDE SEQUENCE [LARGE SCALE GENOMIC DNA]</scope>
    <source>
        <strain evidence="4 5">ED882-96</strain>
    </source>
</reference>
<evidence type="ECO:0000256" key="2">
    <source>
        <dbReference type="ARBA" id="ARBA00023136"/>
    </source>
</evidence>
<dbReference type="InterPro" id="IPR036942">
    <property type="entry name" value="Beta-barrel_TonB_sf"/>
</dbReference>
<proteinExistence type="predicted"/>
<protein>
    <submittedName>
        <fullName evidence="4">Uncharacterized protein</fullName>
    </submittedName>
</protein>
<evidence type="ECO:0000256" key="1">
    <source>
        <dbReference type="ARBA" id="ARBA00004442"/>
    </source>
</evidence>
<dbReference type="EMBL" id="RYFC01000003">
    <property type="protein sequence ID" value="RTZ45880.1"/>
    <property type="molecule type" value="Genomic_DNA"/>
</dbReference>
<gene>
    <name evidence="4" type="ORF">EJ377_14125</name>
</gene>